<dbReference type="PANTHER" id="PTHR32325:SF4">
    <property type="entry name" value="TRYPTOPHANASE"/>
    <property type="match status" value="1"/>
</dbReference>
<name>A0A656DCE3_KRYT1</name>
<reference evidence="1 2" key="1">
    <citation type="submission" date="2015-11" db="EMBL/GenBank/DDBJ databases">
        <authorList>
            <person name="Varghese N."/>
        </authorList>
    </citation>
    <scope>NUCLEOTIDE SEQUENCE [LARGE SCALE GENOMIC DNA]</scope>
    <source>
        <strain evidence="1 2">JGI-24</strain>
    </source>
</reference>
<dbReference type="InterPro" id="IPR015424">
    <property type="entry name" value="PyrdxlP-dep_Trfase"/>
</dbReference>
<evidence type="ECO:0000313" key="1">
    <source>
        <dbReference type="EMBL" id="CUT05433.1"/>
    </source>
</evidence>
<evidence type="ECO:0008006" key="3">
    <source>
        <dbReference type="Google" id="ProtNLM"/>
    </source>
</evidence>
<dbReference type="Proteomes" id="UP000243065">
    <property type="component" value="Unassembled WGS sequence"/>
</dbReference>
<dbReference type="Gene3D" id="3.90.1150.10">
    <property type="entry name" value="Aspartate Aminotransferase, domain 1"/>
    <property type="match status" value="1"/>
</dbReference>
<gene>
    <name evidence="1" type="ORF">JGI24_01684</name>
</gene>
<proteinExistence type="predicted"/>
<evidence type="ECO:0000313" key="2">
    <source>
        <dbReference type="Proteomes" id="UP000243065"/>
    </source>
</evidence>
<accession>A0A656DCE3</accession>
<organism evidence="1 2">
    <name type="scientific">Kryptobacter tengchongensis</name>
    <dbReference type="NCBI Taxonomy" id="1643429"/>
    <lineage>
        <taxon>Bacteria</taxon>
        <taxon>Pseudomonadati</taxon>
        <taxon>Candidatus Kryptoniota</taxon>
        <taxon>Candidatus Kryptobacter</taxon>
    </lineage>
</organism>
<dbReference type="InterPro" id="IPR015422">
    <property type="entry name" value="PyrdxlP-dep_Trfase_small"/>
</dbReference>
<dbReference type="EMBL" id="CZVU01000120">
    <property type="protein sequence ID" value="CUT05433.1"/>
    <property type="molecule type" value="Genomic_DNA"/>
</dbReference>
<dbReference type="SUPFAM" id="SSF53383">
    <property type="entry name" value="PLP-dependent transferases"/>
    <property type="match status" value="1"/>
</dbReference>
<keyword evidence="2" id="KW-1185">Reference proteome</keyword>
<sequence length="58" mass="7044">MELVRLAIPRRVYTQSHIDYVVEVITEVYRNRDKLKGYKIVWEAPLLRHFTARFEPIN</sequence>
<dbReference type="AlphaFoldDB" id="A0A656DCE3"/>
<protein>
    <recommendedName>
        <fullName evidence="3">Tryptophanase</fullName>
    </recommendedName>
</protein>
<dbReference type="PANTHER" id="PTHR32325">
    <property type="entry name" value="BETA-ELIMINATING LYASE-LIKE PROTEIN-RELATED"/>
    <property type="match status" value="1"/>
</dbReference>